<organism evidence="1 2">
    <name type="scientific">Hahella chejuensis (strain KCTC 2396)</name>
    <dbReference type="NCBI Taxonomy" id="349521"/>
    <lineage>
        <taxon>Bacteria</taxon>
        <taxon>Pseudomonadati</taxon>
        <taxon>Pseudomonadota</taxon>
        <taxon>Gammaproteobacteria</taxon>
        <taxon>Oceanospirillales</taxon>
        <taxon>Hahellaceae</taxon>
        <taxon>Hahella</taxon>
    </lineage>
</organism>
<gene>
    <name evidence="1" type="ordered locus">HCH_05137</name>
</gene>
<keyword evidence="2" id="KW-1185">Reference proteome</keyword>
<evidence type="ECO:0000313" key="2">
    <source>
        <dbReference type="Proteomes" id="UP000000238"/>
    </source>
</evidence>
<dbReference type="AlphaFoldDB" id="Q2SC07"/>
<sequence length="55" mass="6650">MTFPMFSFNKNYQYFSELRLEMRLWQALITLSFPLYFLSVLQKAECGCSSVKRRE</sequence>
<dbReference type="Proteomes" id="UP000000238">
    <property type="component" value="Chromosome"/>
</dbReference>
<reference evidence="1 2" key="1">
    <citation type="journal article" date="2005" name="Nucleic Acids Res.">
        <title>Genomic blueprint of Hahella chejuensis, a marine microbe producing an algicidal agent.</title>
        <authorList>
            <person name="Jeong H."/>
            <person name="Yim J.H."/>
            <person name="Lee C."/>
            <person name="Choi S.-H."/>
            <person name="Park Y.K."/>
            <person name="Yoon S.H."/>
            <person name="Hur C.-G."/>
            <person name="Kang H.-Y."/>
            <person name="Kim D."/>
            <person name="Lee H.H."/>
            <person name="Park K.H."/>
            <person name="Park S.-H."/>
            <person name="Park H.-S."/>
            <person name="Lee H.K."/>
            <person name="Oh T.K."/>
            <person name="Kim J.F."/>
        </authorList>
    </citation>
    <scope>NUCLEOTIDE SEQUENCE [LARGE SCALE GENOMIC DNA]</scope>
    <source>
        <strain evidence="1 2">KCTC 2396</strain>
    </source>
</reference>
<name>Q2SC07_HAHCH</name>
<proteinExistence type="predicted"/>
<evidence type="ECO:0000313" key="1">
    <source>
        <dbReference type="EMBL" id="ABC31817.1"/>
    </source>
</evidence>
<accession>Q2SC07</accession>
<dbReference type="EMBL" id="CP000155">
    <property type="protein sequence ID" value="ABC31817.1"/>
    <property type="molecule type" value="Genomic_DNA"/>
</dbReference>
<dbReference type="KEGG" id="hch:HCH_05137"/>
<protein>
    <submittedName>
        <fullName evidence="1">Uncharacterized protein</fullName>
    </submittedName>
</protein>
<dbReference type="HOGENOM" id="CLU_3025976_0_0_6"/>